<sequence length="110" mass="11285">MRPLRDRARSLAYWATVPVEGAVGPPSPHPVTLGAALCLAFGNFARLLPGHFHDKGFVVCPGFPVAASDPLVWDLGGSLGPGSSAAVAVRASLMTLNITLAPQAATADLL</sequence>
<dbReference type="Proteomes" id="UP000591131">
    <property type="component" value="Unassembled WGS sequence"/>
</dbReference>
<dbReference type="EMBL" id="JAAPAO010000826">
    <property type="protein sequence ID" value="KAF4653374.1"/>
    <property type="molecule type" value="Genomic_DNA"/>
</dbReference>
<feature type="non-terminal residue" evidence="1">
    <location>
        <position position="110"/>
    </location>
</feature>
<reference evidence="1 2" key="1">
    <citation type="submission" date="2020-04" db="EMBL/GenBank/DDBJ databases">
        <title>Perkinsus chesapeaki whole genome sequence.</title>
        <authorList>
            <person name="Bogema D.R."/>
        </authorList>
    </citation>
    <scope>NUCLEOTIDE SEQUENCE [LARGE SCALE GENOMIC DNA]</scope>
    <source>
        <strain evidence="1">ATCC PRA-425</strain>
    </source>
</reference>
<dbReference type="AlphaFoldDB" id="A0A7J6L2J0"/>
<proteinExistence type="predicted"/>
<organism evidence="1 2">
    <name type="scientific">Perkinsus chesapeaki</name>
    <name type="common">Clam parasite</name>
    <name type="synonym">Perkinsus andrewsi</name>
    <dbReference type="NCBI Taxonomy" id="330153"/>
    <lineage>
        <taxon>Eukaryota</taxon>
        <taxon>Sar</taxon>
        <taxon>Alveolata</taxon>
        <taxon>Perkinsozoa</taxon>
        <taxon>Perkinsea</taxon>
        <taxon>Perkinsida</taxon>
        <taxon>Perkinsidae</taxon>
        <taxon>Perkinsus</taxon>
    </lineage>
</organism>
<keyword evidence="2" id="KW-1185">Reference proteome</keyword>
<gene>
    <name evidence="1" type="ORF">FOL47_010556</name>
</gene>
<comment type="caution">
    <text evidence="1">The sequence shown here is derived from an EMBL/GenBank/DDBJ whole genome shotgun (WGS) entry which is preliminary data.</text>
</comment>
<protein>
    <submittedName>
        <fullName evidence="1">Uncharacterized protein</fullName>
    </submittedName>
</protein>
<evidence type="ECO:0000313" key="2">
    <source>
        <dbReference type="Proteomes" id="UP000591131"/>
    </source>
</evidence>
<evidence type="ECO:0000313" key="1">
    <source>
        <dbReference type="EMBL" id="KAF4653374.1"/>
    </source>
</evidence>
<accession>A0A7J6L2J0</accession>
<name>A0A7J6L2J0_PERCH</name>